<evidence type="ECO:0000313" key="2">
    <source>
        <dbReference type="EMBL" id="TCT18044.1"/>
    </source>
</evidence>
<dbReference type="AlphaFoldDB" id="A0A4R3MVZ0"/>
<dbReference type="NCBIfam" id="TIGR02566">
    <property type="entry name" value="cas_Csy3"/>
    <property type="match status" value="1"/>
</dbReference>
<dbReference type="Proteomes" id="UP000295717">
    <property type="component" value="Unassembled WGS sequence"/>
</dbReference>
<organism evidence="2 3">
    <name type="scientific">Thiobaca trueperi</name>
    <dbReference type="NCBI Taxonomy" id="127458"/>
    <lineage>
        <taxon>Bacteria</taxon>
        <taxon>Pseudomonadati</taxon>
        <taxon>Pseudomonadota</taxon>
        <taxon>Gammaproteobacteria</taxon>
        <taxon>Chromatiales</taxon>
        <taxon>Chromatiaceae</taxon>
        <taxon>Thiobaca</taxon>
    </lineage>
</organism>
<protein>
    <submittedName>
        <fullName evidence="2">CRISPR-associated Csy3 family protein</fullName>
    </submittedName>
</protein>
<gene>
    <name evidence="2" type="ORF">EDC35_11519</name>
</gene>
<dbReference type="InterPro" id="IPR013399">
    <property type="entry name" value="CRISPR-assoc_prot_Csy3"/>
</dbReference>
<keyword evidence="3" id="KW-1185">Reference proteome</keyword>
<comment type="caution">
    <text evidence="2">The sequence shown here is derived from an EMBL/GenBank/DDBJ whole genome shotgun (WGS) entry which is preliminary data.</text>
</comment>
<accession>A0A4R3MVZ0</accession>
<name>A0A4R3MVZ0_9GAMM</name>
<dbReference type="EMBL" id="SMAO01000015">
    <property type="protein sequence ID" value="TCT18044.1"/>
    <property type="molecule type" value="Genomic_DNA"/>
</dbReference>
<evidence type="ECO:0000256" key="1">
    <source>
        <dbReference type="SAM" id="MobiDB-lite"/>
    </source>
</evidence>
<sequence>MSNQLAMFDQTETFKKLPGVLSFQRGIAISDALFFNQLDDNTETPVMVVRHGIRGTQNVSSGDSKPAKAKKTDQEANAAEASPTVDGTTKDSVARDVSNVQITDTAKLDPRSTALKVRCHLRALDLEQLLFAVAASKGEQDTTAVKRYRESVERFIAAAKESEGLQEVSRRIARNIANGRWLWRNRTLAHSIRIEARGLGDRLLGQYDALAISLNHFDNVSESERVLASVIADGLRGEAETIAIEAIIDFGIRGSVEVFPSQNYVEKKPKGFARPLYCVGHPSESRAMPENHLYFEATREMGQAALRDQKIGNALRTIDTWYPAYAERGRPIPVEPNGANLDAQAFFRDKKTSAFEYARRFNLLDPNTSEGQFMIASLIRGGVLSGGEE</sequence>
<reference evidence="2 3" key="1">
    <citation type="submission" date="2019-03" db="EMBL/GenBank/DDBJ databases">
        <title>Genomic Encyclopedia of Type Strains, Phase IV (KMG-IV): sequencing the most valuable type-strain genomes for metagenomic binning, comparative biology and taxonomic classification.</title>
        <authorList>
            <person name="Goeker M."/>
        </authorList>
    </citation>
    <scope>NUCLEOTIDE SEQUENCE [LARGE SCALE GENOMIC DNA]</scope>
    <source>
        <strain evidence="2 3">DSM 13587</strain>
    </source>
</reference>
<dbReference type="Pfam" id="PF09615">
    <property type="entry name" value="Cas_Csy3"/>
    <property type="match status" value="1"/>
</dbReference>
<dbReference type="RefSeq" id="WP_243651782.1">
    <property type="nucleotide sequence ID" value="NZ_SMAO01000015.1"/>
</dbReference>
<feature type="region of interest" description="Disordered" evidence="1">
    <location>
        <begin position="54"/>
        <end position="92"/>
    </location>
</feature>
<proteinExistence type="predicted"/>
<evidence type="ECO:0000313" key="3">
    <source>
        <dbReference type="Proteomes" id="UP000295717"/>
    </source>
</evidence>